<evidence type="ECO:0000313" key="10">
    <source>
        <dbReference type="Proteomes" id="UP000585474"/>
    </source>
</evidence>
<feature type="region of interest" description="Disordered" evidence="6">
    <location>
        <begin position="697"/>
        <end position="784"/>
    </location>
</feature>
<keyword evidence="10" id="KW-1185">Reference proteome</keyword>
<feature type="compositionally biased region" description="Basic residues" evidence="6">
    <location>
        <begin position="1"/>
        <end position="12"/>
    </location>
</feature>
<dbReference type="InterPro" id="IPR045109">
    <property type="entry name" value="LSDs-like"/>
</dbReference>
<dbReference type="OrthoDB" id="1667110at2759"/>
<evidence type="ECO:0000256" key="1">
    <source>
        <dbReference type="ARBA" id="ARBA00004123"/>
    </source>
</evidence>
<evidence type="ECO:0000256" key="5">
    <source>
        <dbReference type="PROSITE-ProRule" id="PRU00175"/>
    </source>
</evidence>
<dbReference type="InterPro" id="IPR003347">
    <property type="entry name" value="JmjC_dom"/>
</dbReference>
<evidence type="ECO:0000259" key="8">
    <source>
        <dbReference type="PROSITE" id="PS51184"/>
    </source>
</evidence>
<evidence type="ECO:0000259" key="7">
    <source>
        <dbReference type="PROSITE" id="PS50089"/>
    </source>
</evidence>
<dbReference type="CDD" id="cd02208">
    <property type="entry name" value="cupin_RmlC-like"/>
    <property type="match status" value="1"/>
</dbReference>
<protein>
    <submittedName>
        <fullName evidence="9">Transcription factor jumonji (JmjC) domain-containing protein</fullName>
    </submittedName>
</protein>
<proteinExistence type="inferred from homology"/>
<dbReference type="Proteomes" id="UP000585474">
    <property type="component" value="Unassembled WGS sequence"/>
</dbReference>
<dbReference type="PROSITE" id="PS50089">
    <property type="entry name" value="ZF_RING_2"/>
    <property type="match status" value="1"/>
</dbReference>
<dbReference type="GO" id="GO:0006357">
    <property type="term" value="P:regulation of transcription by RNA polymerase II"/>
    <property type="evidence" value="ECO:0007669"/>
    <property type="project" value="TreeGrafter"/>
</dbReference>
<keyword evidence="5" id="KW-0863">Zinc-finger</keyword>
<dbReference type="FunFam" id="2.60.120.650:FF:000033">
    <property type="entry name" value="Transcription factor jumonji (JmjC) domain-containing protein"/>
    <property type="match status" value="1"/>
</dbReference>
<comment type="caution">
    <text evidence="9">The sequence shown here is derived from an EMBL/GenBank/DDBJ whole genome shotgun (WGS) entry which is preliminary data.</text>
</comment>
<feature type="compositionally biased region" description="Low complexity" evidence="6">
    <location>
        <begin position="13"/>
        <end position="23"/>
    </location>
</feature>
<evidence type="ECO:0000313" key="9">
    <source>
        <dbReference type="EMBL" id="GFZ01072.1"/>
    </source>
</evidence>
<dbReference type="Gene3D" id="2.60.120.650">
    <property type="entry name" value="Cupin"/>
    <property type="match status" value="3"/>
</dbReference>
<feature type="region of interest" description="Disordered" evidence="6">
    <location>
        <begin position="656"/>
        <end position="681"/>
    </location>
</feature>
<dbReference type="AlphaFoldDB" id="A0A7J0FQS5"/>
<dbReference type="SMART" id="SM00558">
    <property type="entry name" value="JmjC"/>
    <property type="match status" value="1"/>
</dbReference>
<evidence type="ECO:0000256" key="2">
    <source>
        <dbReference type="ARBA" id="ARBA00006801"/>
    </source>
</evidence>
<dbReference type="GO" id="GO:0031490">
    <property type="term" value="F:chromatin DNA binding"/>
    <property type="evidence" value="ECO:0007669"/>
    <property type="project" value="TreeGrafter"/>
</dbReference>
<keyword evidence="3" id="KW-0479">Metal-binding</keyword>
<keyword evidence="5" id="KW-0862">Zinc</keyword>
<dbReference type="GO" id="GO:0032454">
    <property type="term" value="F:histone H3K9 demethylase activity"/>
    <property type="evidence" value="ECO:0007669"/>
    <property type="project" value="InterPro"/>
</dbReference>
<sequence>MGRPRGWSKKKANNTTETTTTKKSPTQNGNKSDMVMGDLETQVMENGSQPRGRLKKRQLRMRGNKSCMVLGDLETEVMNNGSRLRGRKPKNKDTTETKKDMKKNAIKNVISRPRGRPKNRANTTETKKEGMKQYPLGNGNMKPMKEELPVKRGVKRDNKGRIIEESWMCHQCQRNDKGQVVRCLKCKTKRFCLPCLENWYPDTKKETIAEACPVCCGNCNCKACLRLDGPLKELNNSEVKISKVEEVQHSLYLLHALIPFLQKFNQEQLTEKEVEATIQGLSVGAIKVQKAGCDSDERAYCNCCKTSIVDFHRSCPSCSYDLCLTCCLEIRNGHVQGRCERPSQIMDKSNCEWKANANGSIPCPPEELGGCGSGLLELRCMLPEDWVSDLVVKAEDMAKRHKLSDKSRRKLQQCCSCYNSRARDIKHGDLKHFQQHWIKGEPVIVSNVLECTSGLSWEPMVMWRAFRQMKHAKHSKHLDVVTVDCLDWTEVIQSCDELQVDINIHQFFTGYSEGRFDKYSWPQILKLKDWPPSNSFEERLPRHGAESWGRGDSVTKLHCDMSDAVNVLTHNKAVTLEPEQLSKIEELKKKHFAQDQREGKKFKQQQLSPSMEEPRVGDIGVQQTMKAAQLSSRCEVSTSGSGGSCSVLIDGRQYSDRVDEESCEHNKEVAEQTGEDGQNGVAFMKQNEDRDSGLLSEEKIMNGEAEPNGKTRKGPKRRKGTKAKQPAGLGSKSKRKGNGIASAEPETEEENSKSEECQSSLTGEGVNGDFSNSQGSSDKDQDKSGKSIEYFATAETMSEGFEHADGGAIWDIFRRQDVPKLKEYLIKHFREFRDMHCSPLQQVFHPVHDQTFYLTFEHKRKLKEEFGIEPWTFLQKLGDAVFIPAGCPHQVRNLKSCIKVALDFVSPENVGECNRLAEEFRLLPENHRAKEDKLECSHWSIMISMKYLRFLGF</sequence>
<feature type="domain" description="JmjC" evidence="8">
    <location>
        <begin position="519"/>
        <end position="921"/>
    </location>
</feature>
<accession>A0A7J0FQS5</accession>
<reference evidence="9 10" key="1">
    <citation type="submission" date="2019-07" db="EMBL/GenBank/DDBJ databases">
        <title>De Novo Assembly of kiwifruit Actinidia rufa.</title>
        <authorList>
            <person name="Sugita-Konishi S."/>
            <person name="Sato K."/>
            <person name="Mori E."/>
            <person name="Abe Y."/>
            <person name="Kisaki G."/>
            <person name="Hamano K."/>
            <person name="Suezawa K."/>
            <person name="Otani M."/>
            <person name="Fukuda T."/>
            <person name="Manabe T."/>
            <person name="Gomi K."/>
            <person name="Tabuchi M."/>
            <person name="Akimitsu K."/>
            <person name="Kataoka I."/>
        </authorList>
    </citation>
    <scope>NUCLEOTIDE SEQUENCE [LARGE SCALE GENOMIC DNA]</scope>
    <source>
        <strain evidence="10">cv. Fuchu</strain>
    </source>
</reference>
<dbReference type="GO" id="GO:0008270">
    <property type="term" value="F:zinc ion binding"/>
    <property type="evidence" value="ECO:0007669"/>
    <property type="project" value="UniProtKB-KW"/>
</dbReference>
<feature type="region of interest" description="Disordered" evidence="6">
    <location>
        <begin position="593"/>
        <end position="615"/>
    </location>
</feature>
<comment type="similarity">
    <text evidence="2">Belongs to the JARID1 histone demethylase family.</text>
</comment>
<dbReference type="SUPFAM" id="SSF51197">
    <property type="entry name" value="Clavaminate synthase-like"/>
    <property type="match status" value="1"/>
</dbReference>
<dbReference type="PANTHER" id="PTHR12549:SF11">
    <property type="entry name" value="LYSINE-SPECIFIC DEMETHYLASE JMJ25"/>
    <property type="match status" value="1"/>
</dbReference>
<dbReference type="InterPro" id="IPR001841">
    <property type="entry name" value="Znf_RING"/>
</dbReference>
<feature type="compositionally biased region" description="Basic residues" evidence="6">
    <location>
        <begin position="710"/>
        <end position="722"/>
    </location>
</feature>
<dbReference type="PROSITE" id="PS51184">
    <property type="entry name" value="JMJC"/>
    <property type="match status" value="1"/>
</dbReference>
<comment type="subcellular location">
    <subcellularLocation>
        <location evidence="1">Nucleus</location>
    </subcellularLocation>
</comment>
<keyword evidence="4" id="KW-0539">Nucleus</keyword>
<feature type="compositionally biased region" description="Basic residues" evidence="6">
    <location>
        <begin position="52"/>
        <end position="63"/>
    </location>
</feature>
<dbReference type="GO" id="GO:0003712">
    <property type="term" value="F:transcription coregulator activity"/>
    <property type="evidence" value="ECO:0007669"/>
    <property type="project" value="TreeGrafter"/>
</dbReference>
<dbReference type="Pfam" id="PF02373">
    <property type="entry name" value="JmjC"/>
    <property type="match status" value="1"/>
</dbReference>
<feature type="region of interest" description="Disordered" evidence="6">
    <location>
        <begin position="78"/>
        <end position="144"/>
    </location>
</feature>
<dbReference type="PANTHER" id="PTHR12549">
    <property type="entry name" value="JMJC DOMAIN-CONTAINING HISTONE DEMETHYLATION PROTEIN"/>
    <property type="match status" value="1"/>
</dbReference>
<dbReference type="GO" id="GO:0000118">
    <property type="term" value="C:histone deacetylase complex"/>
    <property type="evidence" value="ECO:0007669"/>
    <property type="project" value="TreeGrafter"/>
</dbReference>
<feature type="region of interest" description="Disordered" evidence="6">
    <location>
        <begin position="1"/>
        <end position="66"/>
    </location>
</feature>
<feature type="domain" description="RING-type" evidence="7">
    <location>
        <begin position="169"/>
        <end position="215"/>
    </location>
</feature>
<dbReference type="GO" id="GO:0000785">
    <property type="term" value="C:chromatin"/>
    <property type="evidence" value="ECO:0007669"/>
    <property type="project" value="TreeGrafter"/>
</dbReference>
<evidence type="ECO:0000256" key="3">
    <source>
        <dbReference type="ARBA" id="ARBA00022723"/>
    </source>
</evidence>
<evidence type="ECO:0000256" key="6">
    <source>
        <dbReference type="SAM" id="MobiDB-lite"/>
    </source>
</evidence>
<gene>
    <name evidence="9" type="ORF">Acr_14g0007070</name>
</gene>
<dbReference type="EMBL" id="BJWL01000014">
    <property type="protein sequence ID" value="GFZ01072.1"/>
    <property type="molecule type" value="Genomic_DNA"/>
</dbReference>
<name>A0A7J0FQS5_9ERIC</name>
<evidence type="ECO:0000256" key="4">
    <source>
        <dbReference type="ARBA" id="ARBA00023242"/>
    </source>
</evidence>
<feature type="compositionally biased region" description="Basic and acidic residues" evidence="6">
    <location>
        <begin position="91"/>
        <end position="103"/>
    </location>
</feature>
<organism evidence="9 10">
    <name type="scientific">Actinidia rufa</name>
    <dbReference type="NCBI Taxonomy" id="165716"/>
    <lineage>
        <taxon>Eukaryota</taxon>
        <taxon>Viridiplantae</taxon>
        <taxon>Streptophyta</taxon>
        <taxon>Embryophyta</taxon>
        <taxon>Tracheophyta</taxon>
        <taxon>Spermatophyta</taxon>
        <taxon>Magnoliopsida</taxon>
        <taxon>eudicotyledons</taxon>
        <taxon>Gunneridae</taxon>
        <taxon>Pentapetalae</taxon>
        <taxon>asterids</taxon>
        <taxon>Ericales</taxon>
        <taxon>Actinidiaceae</taxon>
        <taxon>Actinidia</taxon>
    </lineage>
</organism>